<organism evidence="2 3">
    <name type="scientific">Ophiocordyceps sinensis</name>
    <dbReference type="NCBI Taxonomy" id="72228"/>
    <lineage>
        <taxon>Eukaryota</taxon>
        <taxon>Fungi</taxon>
        <taxon>Dikarya</taxon>
        <taxon>Ascomycota</taxon>
        <taxon>Pezizomycotina</taxon>
        <taxon>Sordariomycetes</taxon>
        <taxon>Hypocreomycetidae</taxon>
        <taxon>Hypocreales</taxon>
        <taxon>Ophiocordycipitaceae</taxon>
        <taxon>Ophiocordyceps</taxon>
    </lineage>
</organism>
<reference evidence="2 3" key="1">
    <citation type="journal article" date="2020" name="Genome Biol. Evol.">
        <title>A new high-quality draft genome assembly of the Chinese cordyceps Ophiocordyceps sinensis.</title>
        <authorList>
            <person name="Shu R."/>
            <person name="Zhang J."/>
            <person name="Meng Q."/>
            <person name="Zhang H."/>
            <person name="Zhou G."/>
            <person name="Li M."/>
            <person name="Wu P."/>
            <person name="Zhao Y."/>
            <person name="Chen C."/>
            <person name="Qin Q."/>
        </authorList>
    </citation>
    <scope>NUCLEOTIDE SEQUENCE [LARGE SCALE GENOMIC DNA]</scope>
    <source>
        <strain evidence="2 3">IOZ07</strain>
    </source>
</reference>
<evidence type="ECO:0000313" key="3">
    <source>
        <dbReference type="Proteomes" id="UP000557566"/>
    </source>
</evidence>
<sequence length="116" mass="12161">MILPAASAVSSAPPETETTDSSGGLARVSPMQGFGLLPLQWEEPSSVSHASARHENAGPTASRKGKQDAGQRQGNPPQSVEKAPFTTRLTGICLPQPWMPAATLDACRNLVQPSSR</sequence>
<accession>A0A8H4V7B1</accession>
<keyword evidence="3" id="KW-1185">Reference proteome</keyword>
<dbReference type="EMBL" id="JAAVMX010000003">
    <property type="protein sequence ID" value="KAF4510633.1"/>
    <property type="molecule type" value="Genomic_DNA"/>
</dbReference>
<evidence type="ECO:0000313" key="2">
    <source>
        <dbReference type="EMBL" id="KAF4510633.1"/>
    </source>
</evidence>
<name>A0A8H4V7B1_9HYPO</name>
<proteinExistence type="predicted"/>
<dbReference type="AlphaFoldDB" id="A0A8H4V7B1"/>
<comment type="caution">
    <text evidence="2">The sequence shown here is derived from an EMBL/GenBank/DDBJ whole genome shotgun (WGS) entry which is preliminary data.</text>
</comment>
<dbReference type="Proteomes" id="UP000557566">
    <property type="component" value="Unassembled WGS sequence"/>
</dbReference>
<evidence type="ECO:0000256" key="1">
    <source>
        <dbReference type="SAM" id="MobiDB-lite"/>
    </source>
</evidence>
<feature type="compositionally biased region" description="Low complexity" evidence="1">
    <location>
        <begin position="1"/>
        <end position="14"/>
    </location>
</feature>
<feature type="region of interest" description="Disordered" evidence="1">
    <location>
        <begin position="1"/>
        <end position="85"/>
    </location>
</feature>
<gene>
    <name evidence="2" type="ORF">G6O67_002509</name>
</gene>
<protein>
    <submittedName>
        <fullName evidence="2">Uncharacterized protein</fullName>
    </submittedName>
</protein>